<evidence type="ECO:0000256" key="6">
    <source>
        <dbReference type="SAM" id="MobiDB-lite"/>
    </source>
</evidence>
<dbReference type="PANTHER" id="PTHR47973">
    <property type="entry name" value="CYSTEINE-RICH RECEPTOR-LIKE PROTEIN KINASE 3"/>
    <property type="match status" value="1"/>
</dbReference>
<dbReference type="AlphaFoldDB" id="A0AAQ3JS35"/>
<evidence type="ECO:0000256" key="2">
    <source>
        <dbReference type="ARBA" id="ARBA00022741"/>
    </source>
</evidence>
<keyword evidence="3" id="KW-0418">Kinase</keyword>
<evidence type="ECO:0000313" key="8">
    <source>
        <dbReference type="Proteomes" id="UP001327560"/>
    </source>
</evidence>
<keyword evidence="1" id="KW-0808">Transferase</keyword>
<reference evidence="7 8" key="1">
    <citation type="submission" date="2023-10" db="EMBL/GenBank/DDBJ databases">
        <title>Chromosome-scale genome assembly provides insights into flower coloration mechanisms of Canna indica.</title>
        <authorList>
            <person name="Li C."/>
        </authorList>
    </citation>
    <scope>NUCLEOTIDE SEQUENCE [LARGE SCALE GENOMIC DNA]</scope>
    <source>
        <tissue evidence="7">Flower</tissue>
    </source>
</reference>
<dbReference type="PROSITE" id="PS00107">
    <property type="entry name" value="PROTEIN_KINASE_ATP"/>
    <property type="match status" value="1"/>
</dbReference>
<name>A0AAQ3JS35_9LILI</name>
<dbReference type="SUPFAM" id="SSF56112">
    <property type="entry name" value="Protein kinase-like (PK-like)"/>
    <property type="match status" value="1"/>
</dbReference>
<keyword evidence="2 5" id="KW-0547">Nucleotide-binding</keyword>
<evidence type="ECO:0000256" key="5">
    <source>
        <dbReference type="PROSITE-ProRule" id="PRU10141"/>
    </source>
</evidence>
<dbReference type="Gene3D" id="3.30.200.20">
    <property type="entry name" value="Phosphorylase Kinase, domain 1"/>
    <property type="match status" value="1"/>
</dbReference>
<dbReference type="GO" id="GO:0016301">
    <property type="term" value="F:kinase activity"/>
    <property type="evidence" value="ECO:0007669"/>
    <property type="project" value="UniProtKB-KW"/>
</dbReference>
<accession>A0AAQ3JS35</accession>
<keyword evidence="8" id="KW-1185">Reference proteome</keyword>
<dbReference type="InterPro" id="IPR052059">
    <property type="entry name" value="CR_Ser/Thr_kinase"/>
</dbReference>
<evidence type="ECO:0000313" key="7">
    <source>
        <dbReference type="EMBL" id="WOK94846.1"/>
    </source>
</evidence>
<evidence type="ECO:0000256" key="4">
    <source>
        <dbReference type="ARBA" id="ARBA00022840"/>
    </source>
</evidence>
<dbReference type="GO" id="GO:0005524">
    <property type="term" value="F:ATP binding"/>
    <property type="evidence" value="ECO:0007669"/>
    <property type="project" value="UniProtKB-UniRule"/>
</dbReference>
<organism evidence="7 8">
    <name type="scientific">Canna indica</name>
    <name type="common">Indian-shot</name>
    <dbReference type="NCBI Taxonomy" id="4628"/>
    <lineage>
        <taxon>Eukaryota</taxon>
        <taxon>Viridiplantae</taxon>
        <taxon>Streptophyta</taxon>
        <taxon>Embryophyta</taxon>
        <taxon>Tracheophyta</taxon>
        <taxon>Spermatophyta</taxon>
        <taxon>Magnoliopsida</taxon>
        <taxon>Liliopsida</taxon>
        <taxon>Zingiberales</taxon>
        <taxon>Cannaceae</taxon>
        <taxon>Canna</taxon>
    </lineage>
</organism>
<feature type="binding site" evidence="5">
    <location>
        <position position="117"/>
    </location>
    <ligand>
        <name>ATP</name>
        <dbReference type="ChEBI" id="CHEBI:30616"/>
    </ligand>
</feature>
<keyword evidence="4 5" id="KW-0067">ATP-binding</keyword>
<protein>
    <submittedName>
        <fullName evidence="7">Uncharacterized protein</fullName>
    </submittedName>
</protein>
<dbReference type="EMBL" id="CP136890">
    <property type="protein sequence ID" value="WOK94846.1"/>
    <property type="molecule type" value="Genomic_DNA"/>
</dbReference>
<feature type="region of interest" description="Disordered" evidence="6">
    <location>
        <begin position="189"/>
        <end position="222"/>
    </location>
</feature>
<evidence type="ECO:0000256" key="1">
    <source>
        <dbReference type="ARBA" id="ARBA00022679"/>
    </source>
</evidence>
<gene>
    <name evidence="7" type="ORF">Cni_G03551</name>
</gene>
<dbReference type="InterPro" id="IPR011009">
    <property type="entry name" value="Kinase-like_dom_sf"/>
</dbReference>
<evidence type="ECO:0000256" key="3">
    <source>
        <dbReference type="ARBA" id="ARBA00022777"/>
    </source>
</evidence>
<sequence>MAFQWKETCRKEWTARKDLGSLEKVEAAYAEFLTVLCIKQVNMTCFCFGPLLSRKKHLTHPKQDLDGFSQEKNVRLFSYIELKSATNNFHPSNKIGRGGFGTVYKGTLRNGVIVALKVENGPDYAWELFQDKRLIEVVDPALKEYPEEQIIRYIKVALFCTQAAAARRPSMAQVAEMLSKPVQINEKEITQPGYMEDSGKSSRPLKATSSTNSRFKDSTCTDTTTAFSSSNVTFTEMSPR</sequence>
<proteinExistence type="predicted"/>
<dbReference type="Proteomes" id="UP001327560">
    <property type="component" value="Chromosome 1"/>
</dbReference>
<dbReference type="InterPro" id="IPR017441">
    <property type="entry name" value="Protein_kinase_ATP_BS"/>
</dbReference>